<accession>A0A6A4ISS4</accession>
<evidence type="ECO:0008006" key="3">
    <source>
        <dbReference type="Google" id="ProtNLM"/>
    </source>
</evidence>
<evidence type="ECO:0000313" key="2">
    <source>
        <dbReference type="Proteomes" id="UP000466442"/>
    </source>
</evidence>
<reference evidence="1" key="1">
    <citation type="journal article" date="2021" name="Mol. Ecol. Resour.">
        <title>Apolygus lucorum genome provides insights into omnivorousness and mesophyll feeding.</title>
        <authorList>
            <person name="Liu Y."/>
            <person name="Liu H."/>
            <person name="Wang H."/>
            <person name="Huang T."/>
            <person name="Liu B."/>
            <person name="Yang B."/>
            <person name="Yin L."/>
            <person name="Li B."/>
            <person name="Zhang Y."/>
            <person name="Zhang S."/>
            <person name="Jiang F."/>
            <person name="Zhang X."/>
            <person name="Ren Y."/>
            <person name="Wang B."/>
            <person name="Wang S."/>
            <person name="Lu Y."/>
            <person name="Wu K."/>
            <person name="Fan W."/>
            <person name="Wang G."/>
        </authorList>
    </citation>
    <scope>NUCLEOTIDE SEQUENCE</scope>
    <source>
        <strain evidence="1">12Hb</strain>
    </source>
</reference>
<organism evidence="1 2">
    <name type="scientific">Apolygus lucorum</name>
    <name type="common">Small green plant bug</name>
    <name type="synonym">Lygocoris lucorum</name>
    <dbReference type="NCBI Taxonomy" id="248454"/>
    <lineage>
        <taxon>Eukaryota</taxon>
        <taxon>Metazoa</taxon>
        <taxon>Ecdysozoa</taxon>
        <taxon>Arthropoda</taxon>
        <taxon>Hexapoda</taxon>
        <taxon>Insecta</taxon>
        <taxon>Pterygota</taxon>
        <taxon>Neoptera</taxon>
        <taxon>Paraneoptera</taxon>
        <taxon>Hemiptera</taxon>
        <taxon>Heteroptera</taxon>
        <taxon>Panheteroptera</taxon>
        <taxon>Cimicomorpha</taxon>
        <taxon>Miridae</taxon>
        <taxon>Mirini</taxon>
        <taxon>Apolygus</taxon>
    </lineage>
</organism>
<comment type="caution">
    <text evidence="1">The sequence shown here is derived from an EMBL/GenBank/DDBJ whole genome shotgun (WGS) entry which is preliminary data.</text>
</comment>
<keyword evidence="2" id="KW-1185">Reference proteome</keyword>
<dbReference type="AlphaFoldDB" id="A0A6A4ISS4"/>
<dbReference type="Proteomes" id="UP000466442">
    <property type="component" value="Linkage Group LG1"/>
</dbReference>
<evidence type="ECO:0000313" key="1">
    <source>
        <dbReference type="EMBL" id="KAF6216910.1"/>
    </source>
</evidence>
<name>A0A6A4ISS4_APOLU</name>
<protein>
    <recommendedName>
        <fullName evidence="3">Glycosyltransferase family 92 protein</fullName>
    </recommendedName>
</protein>
<gene>
    <name evidence="1" type="ORF">GE061_001260</name>
</gene>
<proteinExistence type="predicted"/>
<dbReference type="EMBL" id="WIXP02000001">
    <property type="protein sequence ID" value="KAF6216910.1"/>
    <property type="molecule type" value="Genomic_DNA"/>
</dbReference>
<dbReference type="OrthoDB" id="6433308at2759"/>
<sequence length="423" mass="47764">MRRPLAKLLLFFVAFVGLTGMFLYKLKYEQMKSIVDGAGLEAVDRYLHANYLLPTHSANYVESSFGFPPVSWKSISQHFVFSAFLCQPSDAQPSETREFCALGFGPDVEPVFGCSVWFDLGKEILSVPGTFSFSSDATESTSSLMYEFRCSVTNLKSFHRHPYMFVLKTTDSEDKILIPVYKPGKPSSTTSSVLCVYPDFVGYEWKWMIEFFTYHNIIGFTDIIAYDSGINFGFLEKMKKVIKLSKGTLKSLSVIRWDFPSNDPASSVLVEKDCIQRSFGASNLTVILNWNQYFVPSKDKNINALVTSLGDIMPFKTRMPTKRCCTDAIDDRRSGKTWPLILKKTLCIPNKEPGFVYIHPSPGSELSSDNSDLADLLTYSQCQGLALSEIVPVFSMWKYSSDIRSNDVLQMWEKSDIFSITSS</sequence>